<dbReference type="GO" id="GO:0003677">
    <property type="term" value="F:DNA binding"/>
    <property type="evidence" value="ECO:0007669"/>
    <property type="project" value="InterPro"/>
</dbReference>
<feature type="compositionally biased region" description="Basic and acidic residues" evidence="1">
    <location>
        <begin position="88"/>
        <end position="112"/>
    </location>
</feature>
<feature type="transmembrane region" description="Helical" evidence="2">
    <location>
        <begin position="279"/>
        <end position="301"/>
    </location>
</feature>
<accession>A0A399IZA1</accession>
<keyword evidence="5" id="KW-1185">Reference proteome</keyword>
<organism evidence="4 5">
    <name type="scientific">Pseudooceanicola sediminis</name>
    <dbReference type="NCBI Taxonomy" id="2211117"/>
    <lineage>
        <taxon>Bacteria</taxon>
        <taxon>Pseudomonadati</taxon>
        <taxon>Pseudomonadota</taxon>
        <taxon>Alphaproteobacteria</taxon>
        <taxon>Rhodobacterales</taxon>
        <taxon>Paracoccaceae</taxon>
        <taxon>Pseudooceanicola</taxon>
    </lineage>
</organism>
<proteinExistence type="predicted"/>
<evidence type="ECO:0000313" key="5">
    <source>
        <dbReference type="Proteomes" id="UP000265848"/>
    </source>
</evidence>
<dbReference type="InterPro" id="IPR007492">
    <property type="entry name" value="LytTR_DNA-bd_dom"/>
</dbReference>
<evidence type="ECO:0000259" key="3">
    <source>
        <dbReference type="PROSITE" id="PS50930"/>
    </source>
</evidence>
<sequence>MAYEDRQAEAERQPLAPQTQAPVGQHLHRQPVGQPQTRQCTAAQPNDPEQRKDPVAQHGPGGEADREEYQRHDQRLKQAHGPVSGRAQSHEDHEGQQRPDPERRVLHDGDRKREKRRRGHCERLRFWKQMDRPRRGAAGLLQQRRAWQNEEFVNGTGRIVNGTEVQLTLRKWYGVLVSAPFVTIVAVVSLLCTIYLGPEDAGAGDILALFAWQLASSALTAAAASLVILTGVRAMRDTALPVVVRYLLSGLAAALPVLGIVLILGMLRGQDHWDAASLTAVTLNVVVTVPSISLIIGVFIARRPPEPAPEAMAATLDQTTPGTGGSPAISGNAFLKRLPPDLGRDIIRVSALDHYVEVQTRAGTTLLLMRFADALEELEDIGGLRIHRSHWVARQAIRRVLRQDRALLVEMVDGARLPVSRSQQGGVRAIGLEVERLP</sequence>
<feature type="transmembrane region" description="Helical" evidence="2">
    <location>
        <begin position="244"/>
        <end position="267"/>
    </location>
</feature>
<feature type="compositionally biased region" description="Basic and acidic residues" evidence="1">
    <location>
        <begin position="1"/>
        <end position="12"/>
    </location>
</feature>
<dbReference type="EMBL" id="QWJJ01000010">
    <property type="protein sequence ID" value="RII38395.1"/>
    <property type="molecule type" value="Genomic_DNA"/>
</dbReference>
<keyword evidence="2" id="KW-0472">Membrane</keyword>
<reference evidence="4 5" key="1">
    <citation type="submission" date="2018-08" db="EMBL/GenBank/DDBJ databases">
        <title>Pseudooceanicola sediminis CY03 in the family Rhodobacteracea.</title>
        <authorList>
            <person name="Zhang Y.-J."/>
        </authorList>
    </citation>
    <scope>NUCLEOTIDE SEQUENCE [LARGE SCALE GENOMIC DNA]</scope>
    <source>
        <strain evidence="4 5">CY03</strain>
    </source>
</reference>
<dbReference type="Gene3D" id="2.40.50.1020">
    <property type="entry name" value="LytTr DNA-binding domain"/>
    <property type="match status" value="1"/>
</dbReference>
<keyword evidence="2" id="KW-0812">Transmembrane</keyword>
<name>A0A399IZA1_9RHOB</name>
<feature type="domain" description="HTH LytTR-type" evidence="3">
    <location>
        <begin position="344"/>
        <end position="433"/>
    </location>
</feature>
<evidence type="ECO:0000313" key="4">
    <source>
        <dbReference type="EMBL" id="RII38395.1"/>
    </source>
</evidence>
<dbReference type="SMART" id="SM00850">
    <property type="entry name" value="LytTR"/>
    <property type="match status" value="1"/>
</dbReference>
<comment type="caution">
    <text evidence="4">The sequence shown here is derived from an EMBL/GenBank/DDBJ whole genome shotgun (WGS) entry which is preliminary data.</text>
</comment>
<protein>
    <submittedName>
        <fullName evidence="4">LytTR family transcriptional regulator</fullName>
    </submittedName>
</protein>
<keyword evidence="2" id="KW-1133">Transmembrane helix</keyword>
<evidence type="ECO:0000256" key="1">
    <source>
        <dbReference type="SAM" id="MobiDB-lite"/>
    </source>
</evidence>
<dbReference type="PROSITE" id="PS50930">
    <property type="entry name" value="HTH_LYTTR"/>
    <property type="match status" value="1"/>
</dbReference>
<feature type="transmembrane region" description="Helical" evidence="2">
    <location>
        <begin position="172"/>
        <end position="197"/>
    </location>
</feature>
<dbReference type="AlphaFoldDB" id="A0A399IZA1"/>
<gene>
    <name evidence="4" type="ORF">DL237_12880</name>
</gene>
<feature type="compositionally biased region" description="Basic and acidic residues" evidence="1">
    <location>
        <begin position="63"/>
        <end position="76"/>
    </location>
</feature>
<dbReference type="Proteomes" id="UP000265848">
    <property type="component" value="Unassembled WGS sequence"/>
</dbReference>
<feature type="compositionally biased region" description="Polar residues" evidence="1">
    <location>
        <begin position="33"/>
        <end position="44"/>
    </location>
</feature>
<feature type="region of interest" description="Disordered" evidence="1">
    <location>
        <begin position="1"/>
        <end position="118"/>
    </location>
</feature>
<evidence type="ECO:0000256" key="2">
    <source>
        <dbReference type="SAM" id="Phobius"/>
    </source>
</evidence>
<feature type="transmembrane region" description="Helical" evidence="2">
    <location>
        <begin position="209"/>
        <end position="232"/>
    </location>
</feature>
<dbReference type="Pfam" id="PF04397">
    <property type="entry name" value="LytTR"/>
    <property type="match status" value="1"/>
</dbReference>